<dbReference type="Proteomes" id="UP000228380">
    <property type="component" value="Chromosome 8"/>
</dbReference>
<dbReference type="PANTHER" id="PTHR47469">
    <property type="entry name" value="MONOOXYGENASE-LIKE"/>
    <property type="match status" value="1"/>
</dbReference>
<organism evidence="2 3">
    <name type="scientific">Phoenix dactylifera</name>
    <name type="common">Date palm</name>
    <dbReference type="NCBI Taxonomy" id="42345"/>
    <lineage>
        <taxon>Eukaryota</taxon>
        <taxon>Viridiplantae</taxon>
        <taxon>Streptophyta</taxon>
        <taxon>Embryophyta</taxon>
        <taxon>Tracheophyta</taxon>
        <taxon>Spermatophyta</taxon>
        <taxon>Magnoliopsida</taxon>
        <taxon>Liliopsida</taxon>
        <taxon>Arecaceae</taxon>
        <taxon>Coryphoideae</taxon>
        <taxon>Phoeniceae</taxon>
        <taxon>Phoenix</taxon>
    </lineage>
</organism>
<proteinExistence type="predicted"/>
<evidence type="ECO:0000259" key="1">
    <source>
        <dbReference type="Pfam" id="PF01494"/>
    </source>
</evidence>
<dbReference type="InterPro" id="IPR036188">
    <property type="entry name" value="FAD/NAD-bd_sf"/>
</dbReference>
<dbReference type="SUPFAM" id="SSF54373">
    <property type="entry name" value="FAD-linked reductases, C-terminal domain"/>
    <property type="match status" value="1"/>
</dbReference>
<dbReference type="GeneID" id="103708811"/>
<dbReference type="Gene3D" id="3.50.50.60">
    <property type="entry name" value="FAD/NAD(P)-binding domain"/>
    <property type="match status" value="1"/>
</dbReference>
<keyword evidence="2" id="KW-1185">Reference proteome</keyword>
<dbReference type="PANTHER" id="PTHR47469:SF2">
    <property type="entry name" value="OS06G0597600 PROTEIN"/>
    <property type="match status" value="1"/>
</dbReference>
<reference evidence="2" key="1">
    <citation type="journal article" date="2019" name="Nat. Commun.">
        <title>Genome-wide association mapping of date palm fruit traits.</title>
        <authorList>
            <person name="Hazzouri K.M."/>
            <person name="Gros-Balthazard M."/>
            <person name="Flowers J.M."/>
            <person name="Copetti D."/>
            <person name="Lemansour A."/>
            <person name="Lebrun M."/>
            <person name="Masmoudi K."/>
            <person name="Ferrand S."/>
            <person name="Dhar M.I."/>
            <person name="Fresquez Z.A."/>
            <person name="Rosas U."/>
            <person name="Zhang J."/>
            <person name="Talag J."/>
            <person name="Lee S."/>
            <person name="Kudrna D."/>
            <person name="Powell R.F."/>
            <person name="Leitch I.J."/>
            <person name="Krueger R.R."/>
            <person name="Wing R.A."/>
            <person name="Amiri K.M.A."/>
            <person name="Purugganan M.D."/>
        </authorList>
    </citation>
    <scope>NUCLEOTIDE SEQUENCE [LARGE SCALE GENOMIC DNA]</scope>
    <source>
        <strain evidence="2">cv. Khalas</strain>
    </source>
</reference>
<dbReference type="AlphaFoldDB" id="A0A8B8J5V4"/>
<dbReference type="PRINTS" id="PR00420">
    <property type="entry name" value="RNGMNOXGNASE"/>
</dbReference>
<evidence type="ECO:0000313" key="2">
    <source>
        <dbReference type="Proteomes" id="UP000228380"/>
    </source>
</evidence>
<name>A0A8B8J5V4_PHODC</name>
<gene>
    <name evidence="3" type="primary">LOC103708811</name>
</gene>
<dbReference type="RefSeq" id="XP_026661105.2">
    <property type="nucleotide sequence ID" value="XM_026805304.2"/>
</dbReference>
<dbReference type="PROSITE" id="PS51257">
    <property type="entry name" value="PROKAR_LIPOPROTEIN"/>
    <property type="match status" value="1"/>
</dbReference>
<feature type="domain" description="FAD-binding" evidence="1">
    <location>
        <begin position="12"/>
        <end position="179"/>
    </location>
</feature>
<dbReference type="GO" id="GO:0071949">
    <property type="term" value="F:FAD binding"/>
    <property type="evidence" value="ECO:0007669"/>
    <property type="project" value="InterPro"/>
</dbReference>
<dbReference type="Pfam" id="PF01494">
    <property type="entry name" value="FAD_binding_3"/>
    <property type="match status" value="1"/>
</dbReference>
<sequence length="435" mass="48366">MEPKKMKRAPKAVVVGGSIAGLSCAHALISAGWQVTVIEKSGAAPSGSPTGAGLGLDPQSLEIVGRWISNPDLLRHITLSLSIDLNRATDSEKKISWMLTRDENFNFRAAHWADLHSILHKALPAGIILWGHQLFSFQISPDKSSVKAKARVIQTNDVVEIVGDLLVAADGCLSSIRQHFLPDFKLRYSGYCAWRGVLDFSGKESSDTIAGIHRVYPELGNCLYFDLARGTHCVLYELKNKRLNWLWYINGPEPELKANSLTTKVSDEMTKKMHVEAEKVWLPELAKVMKETKEPFINVIYDSEPLPQLFWDNVVLVGDAAHPTTPHGLRSTNMSILDAEILGQCLEKWGLENLGLALKEYQMIRLPVISMQVLHARKLGRVKQGLVLDDQKTFDPTMAAPEECLQLQQRSMPYFESAPLLPLPASSMLLLNTTL</sequence>
<dbReference type="InterPro" id="IPR002938">
    <property type="entry name" value="FAD-bd"/>
</dbReference>
<protein>
    <submittedName>
        <fullName evidence="3">6-hydroxynicotinate 3-monooxygenase isoform X2</fullName>
    </submittedName>
</protein>
<dbReference type="SUPFAM" id="SSF51905">
    <property type="entry name" value="FAD/NAD(P)-binding domain"/>
    <property type="match status" value="1"/>
</dbReference>
<reference evidence="3" key="2">
    <citation type="submission" date="2025-08" db="UniProtKB">
        <authorList>
            <consortium name="RefSeq"/>
        </authorList>
    </citation>
    <scope>IDENTIFICATION</scope>
    <source>
        <tissue evidence="3">Young leaves</tissue>
    </source>
</reference>
<evidence type="ECO:0000313" key="3">
    <source>
        <dbReference type="RefSeq" id="XP_026661105.2"/>
    </source>
</evidence>
<dbReference type="OrthoDB" id="16820at2759"/>
<accession>A0A8B8J5V4</accession>
<dbReference type="InterPro" id="IPR053212">
    <property type="entry name" value="DHP_3-monooxygenase"/>
</dbReference>